<evidence type="ECO:0008006" key="3">
    <source>
        <dbReference type="Google" id="ProtNLM"/>
    </source>
</evidence>
<dbReference type="EMBL" id="BGPR01000256">
    <property type="protein sequence ID" value="GBM08358.1"/>
    <property type="molecule type" value="Genomic_DNA"/>
</dbReference>
<dbReference type="Proteomes" id="UP000499080">
    <property type="component" value="Unassembled WGS sequence"/>
</dbReference>
<dbReference type="Gene3D" id="3.60.10.10">
    <property type="entry name" value="Endonuclease/exonuclease/phosphatase"/>
    <property type="match status" value="1"/>
</dbReference>
<dbReference type="OrthoDB" id="6437148at2759"/>
<dbReference type="InterPro" id="IPR036691">
    <property type="entry name" value="Endo/exonu/phosph_ase_sf"/>
</dbReference>
<sequence length="224" mass="26373">MDFILANNLFINNSTDAPPSFTRNTSKGWSDHSFCTQQMIVKIAKWKFLKESSLSDHQYTKITIVSSVKNCTFTRYKTLHGHHNKFHKNLKLYVNSIMGAIRNSQNPKGHERSSNPSPKYHYIDACNKSHHTKNQDLSPTPNWYAKDLEVEKTRLKALKRRAQRALQEQRIARFQYHKQEQKKYTRKVKTAKNSNWKSLCTKATTIWQSLQRCIQKKQSNRPNY</sequence>
<evidence type="ECO:0000313" key="1">
    <source>
        <dbReference type="EMBL" id="GBM08358.1"/>
    </source>
</evidence>
<organism evidence="1 2">
    <name type="scientific">Araneus ventricosus</name>
    <name type="common">Orbweaver spider</name>
    <name type="synonym">Epeira ventricosa</name>
    <dbReference type="NCBI Taxonomy" id="182803"/>
    <lineage>
        <taxon>Eukaryota</taxon>
        <taxon>Metazoa</taxon>
        <taxon>Ecdysozoa</taxon>
        <taxon>Arthropoda</taxon>
        <taxon>Chelicerata</taxon>
        <taxon>Arachnida</taxon>
        <taxon>Araneae</taxon>
        <taxon>Araneomorphae</taxon>
        <taxon>Entelegynae</taxon>
        <taxon>Araneoidea</taxon>
        <taxon>Araneidae</taxon>
        <taxon>Araneus</taxon>
    </lineage>
</organism>
<dbReference type="AlphaFoldDB" id="A0A4Y2CXB2"/>
<comment type="caution">
    <text evidence="1">The sequence shown here is derived from an EMBL/GenBank/DDBJ whole genome shotgun (WGS) entry which is preliminary data.</text>
</comment>
<proteinExistence type="predicted"/>
<accession>A0A4Y2CXB2</accession>
<evidence type="ECO:0000313" key="2">
    <source>
        <dbReference type="Proteomes" id="UP000499080"/>
    </source>
</evidence>
<name>A0A4Y2CXB2_ARAVE</name>
<gene>
    <name evidence="1" type="ORF">AVEN_108361_1</name>
</gene>
<reference evidence="1 2" key="1">
    <citation type="journal article" date="2019" name="Sci. Rep.">
        <title>Orb-weaving spider Araneus ventricosus genome elucidates the spidroin gene catalogue.</title>
        <authorList>
            <person name="Kono N."/>
            <person name="Nakamura H."/>
            <person name="Ohtoshi R."/>
            <person name="Moran D.A.P."/>
            <person name="Shinohara A."/>
            <person name="Yoshida Y."/>
            <person name="Fujiwara M."/>
            <person name="Mori M."/>
            <person name="Tomita M."/>
            <person name="Arakawa K."/>
        </authorList>
    </citation>
    <scope>NUCLEOTIDE SEQUENCE [LARGE SCALE GENOMIC DNA]</scope>
</reference>
<keyword evidence="2" id="KW-1185">Reference proteome</keyword>
<protein>
    <recommendedName>
        <fullName evidence="3">Endonuclease/exonuclease/phosphatase domain-containing protein</fullName>
    </recommendedName>
</protein>